<accession>A0A5E4MHR5</accession>
<protein>
    <submittedName>
        <fullName evidence="2">Uncharacterized protein</fullName>
    </submittedName>
</protein>
<feature type="region of interest" description="Disordered" evidence="1">
    <location>
        <begin position="179"/>
        <end position="199"/>
    </location>
</feature>
<keyword evidence="3" id="KW-1185">Reference proteome</keyword>
<evidence type="ECO:0000256" key="1">
    <source>
        <dbReference type="SAM" id="MobiDB-lite"/>
    </source>
</evidence>
<organism evidence="2 3">
    <name type="scientific">Cinara cedri</name>
    <dbReference type="NCBI Taxonomy" id="506608"/>
    <lineage>
        <taxon>Eukaryota</taxon>
        <taxon>Metazoa</taxon>
        <taxon>Ecdysozoa</taxon>
        <taxon>Arthropoda</taxon>
        <taxon>Hexapoda</taxon>
        <taxon>Insecta</taxon>
        <taxon>Pterygota</taxon>
        <taxon>Neoptera</taxon>
        <taxon>Paraneoptera</taxon>
        <taxon>Hemiptera</taxon>
        <taxon>Sternorrhyncha</taxon>
        <taxon>Aphidomorpha</taxon>
        <taxon>Aphidoidea</taxon>
        <taxon>Aphididae</taxon>
        <taxon>Lachninae</taxon>
        <taxon>Cinara</taxon>
    </lineage>
</organism>
<dbReference type="Proteomes" id="UP000325440">
    <property type="component" value="Unassembled WGS sequence"/>
</dbReference>
<name>A0A5E4MHR5_9HEMI</name>
<dbReference type="OrthoDB" id="6606370at2759"/>
<evidence type="ECO:0000313" key="3">
    <source>
        <dbReference type="Proteomes" id="UP000325440"/>
    </source>
</evidence>
<sequence length="199" mass="23044">MSDLRKRRSSFFQKPVEESTEKELELFEGMDWVLAESKEITSKSLLFGDQGKKILKEYADKLKSRELEHTILISYKQEEIINLKEKLRKKKVELNWETACEGLTDFEKDFVNNRPDYKSLVQKVHLLTLKTCLAKKANDELNAISNAFIRRGNEQIHKLQEVFIDQIIEDSGVSISYNDSNVDSSTTESEDECLNSNSN</sequence>
<proteinExistence type="predicted"/>
<reference evidence="2 3" key="1">
    <citation type="submission" date="2019-08" db="EMBL/GenBank/DDBJ databases">
        <authorList>
            <person name="Alioto T."/>
            <person name="Alioto T."/>
            <person name="Gomez Garrido J."/>
        </authorList>
    </citation>
    <scope>NUCLEOTIDE SEQUENCE [LARGE SCALE GENOMIC DNA]</scope>
</reference>
<dbReference type="EMBL" id="CABPRJ010000502">
    <property type="protein sequence ID" value="VVC29957.1"/>
    <property type="molecule type" value="Genomic_DNA"/>
</dbReference>
<gene>
    <name evidence="2" type="ORF">CINCED_3A020599</name>
</gene>
<dbReference type="AlphaFoldDB" id="A0A5E4MHR5"/>
<evidence type="ECO:0000313" key="2">
    <source>
        <dbReference type="EMBL" id="VVC29957.1"/>
    </source>
</evidence>